<protein>
    <submittedName>
        <fullName evidence="2">Uncharacterized protein</fullName>
    </submittedName>
</protein>
<feature type="compositionally biased region" description="Low complexity" evidence="1">
    <location>
        <begin position="17"/>
        <end position="26"/>
    </location>
</feature>
<reference evidence="3" key="1">
    <citation type="submission" date="2023-07" db="EMBL/GenBank/DDBJ databases">
        <title>30 novel species of actinomycetes from the DSMZ collection.</title>
        <authorList>
            <person name="Nouioui I."/>
        </authorList>
    </citation>
    <scope>NUCLEOTIDE SEQUENCE [LARGE SCALE GENOMIC DNA]</scope>
    <source>
        <strain evidence="3">DSM 41981</strain>
    </source>
</reference>
<keyword evidence="3" id="KW-1185">Reference proteome</keyword>
<feature type="region of interest" description="Disordered" evidence="1">
    <location>
        <begin position="1"/>
        <end position="97"/>
    </location>
</feature>
<gene>
    <name evidence="2" type="ORF">RM877_12200</name>
</gene>
<dbReference type="EMBL" id="JAVRES010000004">
    <property type="protein sequence ID" value="MDT0435442.1"/>
    <property type="molecule type" value="Genomic_DNA"/>
</dbReference>
<proteinExistence type="predicted"/>
<dbReference type="AlphaFoldDB" id="A0ABD5EPW3"/>
<accession>A0ABD5EPW3</accession>
<comment type="caution">
    <text evidence="2">The sequence shown here is derived from an EMBL/GenBank/DDBJ whole genome shotgun (WGS) entry which is preliminary data.</text>
</comment>
<feature type="compositionally biased region" description="Polar residues" evidence="1">
    <location>
        <begin position="1"/>
        <end position="10"/>
    </location>
</feature>
<dbReference type="RefSeq" id="WP_311638583.1">
    <property type="nucleotide sequence ID" value="NZ_JAVRES010000004.1"/>
</dbReference>
<evidence type="ECO:0000313" key="3">
    <source>
        <dbReference type="Proteomes" id="UP001183535"/>
    </source>
</evidence>
<sequence length="114" mass="11277">MAGPSASTSRAVGGGVPSSVTPSSPVIHRPARVTVARQRSERRTTPGSGLPRPCTGTLQRTRRGAGAGSPSRPGAHTTASTNGRHLGAPSAPTSTARALARSMGALGVSSGMPV</sequence>
<evidence type="ECO:0000256" key="1">
    <source>
        <dbReference type="SAM" id="MobiDB-lite"/>
    </source>
</evidence>
<evidence type="ECO:0000313" key="2">
    <source>
        <dbReference type="EMBL" id="MDT0435442.1"/>
    </source>
</evidence>
<dbReference type="Proteomes" id="UP001183535">
    <property type="component" value="Unassembled WGS sequence"/>
</dbReference>
<name>A0ABD5EPW3_9ACTN</name>
<organism evidence="2 3">
    <name type="scientific">Streptomyces doudnae</name>
    <dbReference type="NCBI Taxonomy" id="3075536"/>
    <lineage>
        <taxon>Bacteria</taxon>
        <taxon>Bacillati</taxon>
        <taxon>Actinomycetota</taxon>
        <taxon>Actinomycetes</taxon>
        <taxon>Kitasatosporales</taxon>
        <taxon>Streptomycetaceae</taxon>
        <taxon>Streptomyces</taxon>
    </lineage>
</organism>